<dbReference type="CDD" id="cd07814">
    <property type="entry name" value="SRPBCC_CalC_Aha1-like"/>
    <property type="match status" value="1"/>
</dbReference>
<evidence type="ECO:0000313" key="4">
    <source>
        <dbReference type="EMBL" id="MDQ0475058.1"/>
    </source>
</evidence>
<evidence type="ECO:0000256" key="2">
    <source>
        <dbReference type="SAM" id="MobiDB-lite"/>
    </source>
</evidence>
<feature type="region of interest" description="Disordered" evidence="2">
    <location>
        <begin position="42"/>
        <end position="74"/>
    </location>
</feature>
<comment type="caution">
    <text evidence="4">The sequence shown here is derived from an EMBL/GenBank/DDBJ whole genome shotgun (WGS) entry which is preliminary data.</text>
</comment>
<protein>
    <submittedName>
        <fullName evidence="4">Uncharacterized protein YndB with AHSA1/START domain</fullName>
    </submittedName>
</protein>
<keyword evidence="5" id="KW-1185">Reference proteome</keyword>
<dbReference type="EMBL" id="JAUSVX010000029">
    <property type="protein sequence ID" value="MDQ0475058.1"/>
    <property type="molecule type" value="Genomic_DNA"/>
</dbReference>
<comment type="similarity">
    <text evidence="1">Belongs to the AHA1 family.</text>
</comment>
<sequence length="149" mass="16271">MRMHGDEDEDALSLEVELDAPPAKVWRALTVRDFLERWLLAPPPAANAPPREPSQDARPPREPSQDARPPRARRAAGLQLLDAEAERFVRYRLSEDEAGLPDSLVTFHIAPNAAGGTTFRIVHRPLPAARAPFGMTAANANGPMRALAA</sequence>
<name>A0ABU0JLA7_9HYPH</name>
<feature type="domain" description="Activator of Hsp90 ATPase homologue 1/2-like C-terminal" evidence="3">
    <location>
        <begin position="19"/>
        <end position="133"/>
    </location>
</feature>
<organism evidence="4 5">
    <name type="scientific">Labrys wisconsinensis</name>
    <dbReference type="NCBI Taxonomy" id="425677"/>
    <lineage>
        <taxon>Bacteria</taxon>
        <taxon>Pseudomonadati</taxon>
        <taxon>Pseudomonadota</taxon>
        <taxon>Alphaproteobacteria</taxon>
        <taxon>Hyphomicrobiales</taxon>
        <taxon>Xanthobacteraceae</taxon>
        <taxon>Labrys</taxon>
    </lineage>
</organism>
<proteinExistence type="inferred from homology"/>
<dbReference type="Proteomes" id="UP001242480">
    <property type="component" value="Unassembled WGS sequence"/>
</dbReference>
<feature type="compositionally biased region" description="Pro residues" evidence="2">
    <location>
        <begin position="42"/>
        <end position="52"/>
    </location>
</feature>
<dbReference type="InterPro" id="IPR023393">
    <property type="entry name" value="START-like_dom_sf"/>
</dbReference>
<dbReference type="RefSeq" id="WP_307285721.1">
    <property type="nucleotide sequence ID" value="NZ_JAUSVX010000029.1"/>
</dbReference>
<accession>A0ABU0JLA7</accession>
<evidence type="ECO:0000256" key="1">
    <source>
        <dbReference type="ARBA" id="ARBA00006817"/>
    </source>
</evidence>
<gene>
    <name evidence="4" type="ORF">QO011_008100</name>
</gene>
<dbReference type="SUPFAM" id="SSF55961">
    <property type="entry name" value="Bet v1-like"/>
    <property type="match status" value="1"/>
</dbReference>
<dbReference type="InterPro" id="IPR013538">
    <property type="entry name" value="ASHA1/2-like_C"/>
</dbReference>
<evidence type="ECO:0000259" key="3">
    <source>
        <dbReference type="Pfam" id="PF08327"/>
    </source>
</evidence>
<dbReference type="Gene3D" id="3.30.530.20">
    <property type="match status" value="1"/>
</dbReference>
<reference evidence="4 5" key="1">
    <citation type="submission" date="2023-07" db="EMBL/GenBank/DDBJ databases">
        <title>Genomic Encyclopedia of Type Strains, Phase IV (KMG-IV): sequencing the most valuable type-strain genomes for metagenomic binning, comparative biology and taxonomic classification.</title>
        <authorList>
            <person name="Goeker M."/>
        </authorList>
    </citation>
    <scope>NUCLEOTIDE SEQUENCE [LARGE SCALE GENOMIC DNA]</scope>
    <source>
        <strain evidence="4 5">DSM 19619</strain>
    </source>
</reference>
<dbReference type="Pfam" id="PF08327">
    <property type="entry name" value="AHSA1"/>
    <property type="match status" value="1"/>
</dbReference>
<evidence type="ECO:0000313" key="5">
    <source>
        <dbReference type="Proteomes" id="UP001242480"/>
    </source>
</evidence>
<feature type="compositionally biased region" description="Basic and acidic residues" evidence="2">
    <location>
        <begin position="53"/>
        <end position="69"/>
    </location>
</feature>